<dbReference type="SUPFAM" id="SSF52047">
    <property type="entry name" value="RNI-like"/>
    <property type="match status" value="1"/>
</dbReference>
<comment type="caution">
    <text evidence="1">The sequence shown here is derived from an EMBL/GenBank/DDBJ whole genome shotgun (WGS) entry which is preliminary data.</text>
</comment>
<proteinExistence type="predicted"/>
<dbReference type="InterPro" id="IPR032675">
    <property type="entry name" value="LRR_dom_sf"/>
</dbReference>
<evidence type="ECO:0008006" key="3">
    <source>
        <dbReference type="Google" id="ProtNLM"/>
    </source>
</evidence>
<name>A0A9P6MJ57_9FUNG</name>
<reference evidence="1" key="1">
    <citation type="journal article" date="2020" name="Fungal Divers.">
        <title>Resolving the Mortierellaceae phylogeny through synthesis of multi-gene phylogenetics and phylogenomics.</title>
        <authorList>
            <person name="Vandepol N."/>
            <person name="Liber J."/>
            <person name="Desiro A."/>
            <person name="Na H."/>
            <person name="Kennedy M."/>
            <person name="Barry K."/>
            <person name="Grigoriev I.V."/>
            <person name="Miller A.N."/>
            <person name="O'Donnell K."/>
            <person name="Stajich J.E."/>
            <person name="Bonito G."/>
        </authorList>
    </citation>
    <scope>NUCLEOTIDE SEQUENCE</scope>
    <source>
        <strain evidence="1">NRRL 2769</strain>
    </source>
</reference>
<evidence type="ECO:0000313" key="2">
    <source>
        <dbReference type="Proteomes" id="UP000703661"/>
    </source>
</evidence>
<dbReference type="EMBL" id="JAAAID010002855">
    <property type="protein sequence ID" value="KAG0003394.1"/>
    <property type="molecule type" value="Genomic_DNA"/>
</dbReference>
<dbReference type="Proteomes" id="UP000703661">
    <property type="component" value="Unassembled WGS sequence"/>
</dbReference>
<organism evidence="1 2">
    <name type="scientific">Entomortierella chlamydospora</name>
    <dbReference type="NCBI Taxonomy" id="101097"/>
    <lineage>
        <taxon>Eukaryota</taxon>
        <taxon>Fungi</taxon>
        <taxon>Fungi incertae sedis</taxon>
        <taxon>Mucoromycota</taxon>
        <taxon>Mortierellomycotina</taxon>
        <taxon>Mortierellomycetes</taxon>
        <taxon>Mortierellales</taxon>
        <taxon>Mortierellaceae</taxon>
        <taxon>Entomortierella</taxon>
    </lineage>
</organism>
<dbReference type="AlphaFoldDB" id="A0A9P6MJ57"/>
<accession>A0A9P6MJ57</accession>
<evidence type="ECO:0000313" key="1">
    <source>
        <dbReference type="EMBL" id="KAG0003394.1"/>
    </source>
</evidence>
<sequence>MRKIYFTFKYDIRFAFEPRRLSDKHLNILACFPNLVNLRLSFMNSKFNLNGFEKVAGVWTQLQELTAPGCEISDENLALVISNMNRVKRLVVPGADFGPLALAALRPHFPHLKELNMSLSAINMGAATVEILASCSQLQSLTADRVAGWRVREGEEWACQQSLKSLEVCFVLSRPNPKYRQQQLIFERISELRNLERLDISNRKIPDRDLRYTLDFRLGRGLGVLKTLKALREFHFEYTKQWMETEEVEWMLENWPQLEVVMGPLNVDNDIDARLKSLFCDNYIDAY</sequence>
<gene>
    <name evidence="1" type="ORF">BGZ80_005800</name>
</gene>
<protein>
    <recommendedName>
        <fullName evidence="3">F-box domain protein</fullName>
    </recommendedName>
</protein>
<dbReference type="Gene3D" id="3.80.10.10">
    <property type="entry name" value="Ribonuclease Inhibitor"/>
    <property type="match status" value="1"/>
</dbReference>
<keyword evidence="2" id="KW-1185">Reference proteome</keyword>